<dbReference type="InterPro" id="IPR036291">
    <property type="entry name" value="NAD(P)-bd_dom_sf"/>
</dbReference>
<evidence type="ECO:0000256" key="2">
    <source>
        <dbReference type="SAM" id="MobiDB-lite"/>
    </source>
</evidence>
<dbReference type="EMBL" id="JAUSVP010000021">
    <property type="protein sequence ID" value="MDQ0449940.1"/>
    <property type="molecule type" value="Genomic_DNA"/>
</dbReference>
<reference evidence="3 4" key="1">
    <citation type="submission" date="2023-07" db="EMBL/GenBank/DDBJ databases">
        <title>Genomic Encyclopedia of Type Strains, Phase IV (KMG-IV): sequencing the most valuable type-strain genomes for metagenomic binning, comparative biology and taxonomic classification.</title>
        <authorList>
            <person name="Goeker M."/>
        </authorList>
    </citation>
    <scope>NUCLEOTIDE SEQUENCE [LARGE SCALE GENOMIC DNA]</scope>
    <source>
        <strain evidence="3 4">DSM 19013</strain>
    </source>
</reference>
<evidence type="ECO:0000256" key="1">
    <source>
        <dbReference type="ARBA" id="ARBA00006484"/>
    </source>
</evidence>
<feature type="region of interest" description="Disordered" evidence="2">
    <location>
        <begin position="52"/>
        <end position="72"/>
    </location>
</feature>
<feature type="compositionally biased region" description="Low complexity" evidence="2">
    <location>
        <begin position="15"/>
        <end position="25"/>
    </location>
</feature>
<dbReference type="Pfam" id="PF13561">
    <property type="entry name" value="adh_short_C2"/>
    <property type="match status" value="1"/>
</dbReference>
<name>A0ABU0I5Q2_9HYPH</name>
<dbReference type="PANTHER" id="PTHR42879">
    <property type="entry name" value="3-OXOACYL-(ACYL-CARRIER-PROTEIN) REDUCTASE"/>
    <property type="match status" value="1"/>
</dbReference>
<organism evidence="3 4">
    <name type="scientific">Methylobacterium aerolatum</name>
    <dbReference type="NCBI Taxonomy" id="418708"/>
    <lineage>
        <taxon>Bacteria</taxon>
        <taxon>Pseudomonadati</taxon>
        <taxon>Pseudomonadota</taxon>
        <taxon>Alphaproteobacteria</taxon>
        <taxon>Hyphomicrobiales</taxon>
        <taxon>Methylobacteriaceae</taxon>
        <taxon>Methylobacterium</taxon>
    </lineage>
</organism>
<dbReference type="InterPro" id="IPR020904">
    <property type="entry name" value="Sc_DH/Rdtase_CS"/>
</dbReference>
<dbReference type="GO" id="GO:0003858">
    <property type="term" value="F:3-hydroxybutyrate dehydrogenase activity"/>
    <property type="evidence" value="ECO:0007669"/>
    <property type="project" value="UniProtKB-EC"/>
</dbReference>
<dbReference type="Proteomes" id="UP001231124">
    <property type="component" value="Unassembled WGS sequence"/>
</dbReference>
<accession>A0ABU0I5Q2</accession>
<comment type="caution">
    <text evidence="3">The sequence shown here is derived from an EMBL/GenBank/DDBJ whole genome shotgun (WGS) entry which is preliminary data.</text>
</comment>
<dbReference type="EC" id="1.1.1.30" evidence="3"/>
<feature type="region of interest" description="Disordered" evidence="2">
    <location>
        <begin position="1"/>
        <end position="25"/>
    </location>
</feature>
<keyword evidence="4" id="KW-1185">Reference proteome</keyword>
<keyword evidence="3" id="KW-0560">Oxidoreductase</keyword>
<dbReference type="InterPro" id="IPR011294">
    <property type="entry name" value="3-OHbutyrate_DH"/>
</dbReference>
<feature type="compositionally biased region" description="Basic residues" evidence="2">
    <location>
        <begin position="56"/>
        <end position="67"/>
    </location>
</feature>
<gene>
    <name evidence="3" type="ORF">QO012_004465</name>
</gene>
<evidence type="ECO:0000313" key="3">
    <source>
        <dbReference type="EMBL" id="MDQ0449940.1"/>
    </source>
</evidence>
<evidence type="ECO:0000313" key="4">
    <source>
        <dbReference type="Proteomes" id="UP001231124"/>
    </source>
</evidence>
<dbReference type="SUPFAM" id="SSF51735">
    <property type="entry name" value="NAD(P)-binding Rossmann-fold domains"/>
    <property type="match status" value="1"/>
</dbReference>
<dbReference type="Gene3D" id="3.40.50.720">
    <property type="entry name" value="NAD(P)-binding Rossmann-like Domain"/>
    <property type="match status" value="1"/>
</dbReference>
<dbReference type="NCBIfam" id="NF009093">
    <property type="entry name" value="PRK12429.1"/>
    <property type="match status" value="1"/>
</dbReference>
<dbReference type="PROSITE" id="PS00061">
    <property type="entry name" value="ADH_SHORT"/>
    <property type="match status" value="1"/>
</dbReference>
<dbReference type="PANTHER" id="PTHR42879:SF2">
    <property type="entry name" value="3-OXOACYL-[ACYL-CARRIER-PROTEIN] REDUCTASE FABG"/>
    <property type="match status" value="1"/>
</dbReference>
<protein>
    <submittedName>
        <fullName evidence="3">3-hydroxybutyrate dehydrogenase</fullName>
        <ecNumber evidence="3">1.1.1.30</ecNumber>
    </submittedName>
</protein>
<sequence>MAREATAESTVSHDAAAPSSGPRRAATVMVQAWPPGSRQSADDVTRHAFRPGRAAGTRRRAAVHPRVRRDQERPRIRSAALLEVAMSLKTKTAVVTGSTSGIGLAIARAFAAEGANVVINGFGKADDIEAARSAIEAEYGVRAHYSNADMSKPAEIETMINEADKAFGSVDVLVNNAGIQFVSAIEEFPAEKWEQIVAINLSSAFYAMKAVIPGMKARGWGRIINTASAHSLVASPFKSAYVAAKHGIAGLTKTAALELATHKITVNCISPGYVWTPLVEAQIPDTMRVRGLTKEQVINDVMLKGQPTKEFVTVDQVAALAVFLCSDGASQMTGANLSMDGGWTAQ</sequence>
<dbReference type="InterPro" id="IPR050259">
    <property type="entry name" value="SDR"/>
</dbReference>
<dbReference type="PRINTS" id="PR00081">
    <property type="entry name" value="GDHRDH"/>
</dbReference>
<comment type="similarity">
    <text evidence="1">Belongs to the short-chain dehydrogenases/reductases (SDR) family.</text>
</comment>
<proteinExistence type="inferred from homology"/>
<dbReference type="InterPro" id="IPR002347">
    <property type="entry name" value="SDR_fam"/>
</dbReference>
<dbReference type="PRINTS" id="PR00080">
    <property type="entry name" value="SDRFAMILY"/>
</dbReference>
<dbReference type="NCBIfam" id="TIGR01963">
    <property type="entry name" value="PHB_DH"/>
    <property type="match status" value="1"/>
</dbReference>